<evidence type="ECO:0000256" key="1">
    <source>
        <dbReference type="SAM" id="MobiDB-lite"/>
    </source>
</evidence>
<dbReference type="SUPFAM" id="SSF50989">
    <property type="entry name" value="Clathrin heavy-chain terminal domain"/>
    <property type="match status" value="1"/>
</dbReference>
<dbReference type="PANTHER" id="PTHR10292">
    <property type="entry name" value="CLATHRIN HEAVY CHAIN RELATED"/>
    <property type="match status" value="1"/>
</dbReference>
<reference evidence="2 3" key="1">
    <citation type="submission" date="2015-01" db="EMBL/GenBank/DDBJ databases">
        <title>Genome of allotetraploid Gossypium barbadense reveals genomic plasticity and fiber elongation in cotton evolution.</title>
        <authorList>
            <person name="Chen X."/>
            <person name="Liu X."/>
            <person name="Zhao B."/>
            <person name="Zheng H."/>
            <person name="Hu Y."/>
            <person name="Lu G."/>
            <person name="Yang C."/>
            <person name="Chen J."/>
            <person name="Shan C."/>
            <person name="Zhang L."/>
            <person name="Zhou Y."/>
            <person name="Wang L."/>
            <person name="Guo W."/>
            <person name="Bai Y."/>
            <person name="Ruan J."/>
            <person name="Shangguan X."/>
            <person name="Mao Y."/>
            <person name="Jiang J."/>
            <person name="Zhu Y."/>
            <person name="Lei J."/>
            <person name="Kang H."/>
            <person name="Chen S."/>
            <person name="He X."/>
            <person name="Wang R."/>
            <person name="Wang Y."/>
            <person name="Chen J."/>
            <person name="Wang L."/>
            <person name="Yu S."/>
            <person name="Wang B."/>
            <person name="Wei J."/>
            <person name="Song S."/>
            <person name="Lu X."/>
            <person name="Gao Z."/>
            <person name="Gu W."/>
            <person name="Deng X."/>
            <person name="Ma D."/>
            <person name="Wang S."/>
            <person name="Liang W."/>
            <person name="Fang L."/>
            <person name="Cai C."/>
            <person name="Zhu X."/>
            <person name="Zhou B."/>
            <person name="Zhang Y."/>
            <person name="Chen Z."/>
            <person name="Xu S."/>
            <person name="Zhu R."/>
            <person name="Wang S."/>
            <person name="Zhang T."/>
            <person name="Zhao G."/>
        </authorList>
    </citation>
    <scope>NUCLEOTIDE SEQUENCE [LARGE SCALE GENOMIC DNA]</scope>
    <source>
        <strain evidence="3">cv. Xinhai21</strain>
        <tissue evidence="2">Leaf</tissue>
    </source>
</reference>
<dbReference type="PANTHER" id="PTHR10292:SF1">
    <property type="entry name" value="CLATHRIN HEAVY CHAIN"/>
    <property type="match status" value="1"/>
</dbReference>
<dbReference type="OrthoDB" id="20198at2759"/>
<dbReference type="GO" id="GO:0032051">
    <property type="term" value="F:clathrin light chain binding"/>
    <property type="evidence" value="ECO:0007669"/>
    <property type="project" value="TreeGrafter"/>
</dbReference>
<dbReference type="GO" id="GO:0006886">
    <property type="term" value="P:intracellular protein transport"/>
    <property type="evidence" value="ECO:0007669"/>
    <property type="project" value="InterPro"/>
</dbReference>
<dbReference type="GO" id="GO:0006898">
    <property type="term" value="P:receptor-mediated endocytosis"/>
    <property type="evidence" value="ECO:0007669"/>
    <property type="project" value="TreeGrafter"/>
</dbReference>
<dbReference type="AlphaFoldDB" id="A0A2P5W1K8"/>
<feature type="compositionally biased region" description="Basic and acidic residues" evidence="1">
    <location>
        <begin position="112"/>
        <end position="123"/>
    </location>
</feature>
<dbReference type="GO" id="GO:0009507">
    <property type="term" value="C:chloroplast"/>
    <property type="evidence" value="ECO:0007669"/>
    <property type="project" value="TreeGrafter"/>
</dbReference>
<evidence type="ECO:0000313" key="2">
    <source>
        <dbReference type="EMBL" id="PPR84963.1"/>
    </source>
</evidence>
<dbReference type="GO" id="GO:0071439">
    <property type="term" value="C:clathrin complex"/>
    <property type="evidence" value="ECO:0007669"/>
    <property type="project" value="TreeGrafter"/>
</dbReference>
<proteinExistence type="predicted"/>
<accession>A0A2P5W1K8</accession>
<dbReference type="InterPro" id="IPR016025">
    <property type="entry name" value="Clathrin_H-chain_N"/>
</dbReference>
<dbReference type="GO" id="GO:0030130">
    <property type="term" value="C:clathrin coat of trans-Golgi network vesicle"/>
    <property type="evidence" value="ECO:0007669"/>
    <property type="project" value="InterPro"/>
</dbReference>
<organism evidence="2 3">
    <name type="scientific">Gossypium barbadense</name>
    <name type="common">Sea Island cotton</name>
    <name type="synonym">Hibiscus barbadensis</name>
    <dbReference type="NCBI Taxonomy" id="3634"/>
    <lineage>
        <taxon>Eukaryota</taxon>
        <taxon>Viridiplantae</taxon>
        <taxon>Streptophyta</taxon>
        <taxon>Embryophyta</taxon>
        <taxon>Tracheophyta</taxon>
        <taxon>Spermatophyta</taxon>
        <taxon>Magnoliopsida</taxon>
        <taxon>eudicotyledons</taxon>
        <taxon>Gunneridae</taxon>
        <taxon>Pentapetalae</taxon>
        <taxon>rosids</taxon>
        <taxon>malvids</taxon>
        <taxon>Malvales</taxon>
        <taxon>Malvaceae</taxon>
        <taxon>Malvoideae</taxon>
        <taxon>Gossypium</taxon>
    </lineage>
</organism>
<name>A0A2P5W1K8_GOSBA</name>
<dbReference type="Gene3D" id="2.130.10.110">
    <property type="entry name" value="Clathrin heavy-chain terminal domain"/>
    <property type="match status" value="1"/>
</dbReference>
<protein>
    <submittedName>
        <fullName evidence="2">Uncharacterized protein</fullName>
    </submittedName>
</protein>
<gene>
    <name evidence="2" type="ORF">GOBAR_AA35748</name>
</gene>
<evidence type="ECO:0000313" key="3">
    <source>
        <dbReference type="Proteomes" id="UP000239757"/>
    </source>
</evidence>
<feature type="region of interest" description="Disordered" evidence="1">
    <location>
        <begin position="112"/>
        <end position="132"/>
    </location>
</feature>
<sequence length="132" mass="15009">MAKTEGSIGFNVEVVQYNNIKFQVWDLAQLSGTTQDHLQIFNIEMKAKMKSHQMPEQVVFWKWISPKMLGLVTQTSVYHWSIEAKEMGSSGKKSARKLSEINVVDEQELREASANIEPKHQNDVADLINTSS</sequence>
<dbReference type="EMBL" id="KZ669618">
    <property type="protein sequence ID" value="PPR84963.1"/>
    <property type="molecule type" value="Genomic_DNA"/>
</dbReference>
<dbReference type="GO" id="GO:0005198">
    <property type="term" value="F:structural molecule activity"/>
    <property type="evidence" value="ECO:0007669"/>
    <property type="project" value="InterPro"/>
</dbReference>
<dbReference type="Proteomes" id="UP000239757">
    <property type="component" value="Unassembled WGS sequence"/>
</dbReference>
<dbReference type="GO" id="GO:0030132">
    <property type="term" value="C:clathrin coat of coated pit"/>
    <property type="evidence" value="ECO:0007669"/>
    <property type="project" value="InterPro"/>
</dbReference>
<dbReference type="GO" id="GO:0009506">
    <property type="term" value="C:plasmodesma"/>
    <property type="evidence" value="ECO:0007669"/>
    <property type="project" value="TreeGrafter"/>
</dbReference>